<keyword evidence="1" id="KW-0812">Transmembrane</keyword>
<organism evidence="2 3">
    <name type="scientific">Methanofollis aquaemaris</name>
    <dbReference type="NCBI Taxonomy" id="126734"/>
    <lineage>
        <taxon>Archaea</taxon>
        <taxon>Methanobacteriati</taxon>
        <taxon>Methanobacteriota</taxon>
        <taxon>Stenosarchaea group</taxon>
        <taxon>Methanomicrobia</taxon>
        <taxon>Methanomicrobiales</taxon>
        <taxon>Methanomicrobiaceae</taxon>
        <taxon>Methanofollis</taxon>
    </lineage>
</organism>
<protein>
    <submittedName>
        <fullName evidence="2">Uncharacterized protein</fullName>
    </submittedName>
</protein>
<dbReference type="AlphaFoldDB" id="A0A8A3S3K0"/>
<dbReference type="Proteomes" id="UP001042704">
    <property type="component" value="Chromosome"/>
</dbReference>
<dbReference type="EMBL" id="CP036172">
    <property type="protein sequence ID" value="QSZ66632.1"/>
    <property type="molecule type" value="Genomic_DNA"/>
</dbReference>
<evidence type="ECO:0000313" key="2">
    <source>
        <dbReference type="EMBL" id="QSZ66632.1"/>
    </source>
</evidence>
<evidence type="ECO:0000256" key="1">
    <source>
        <dbReference type="SAM" id="Phobius"/>
    </source>
</evidence>
<keyword evidence="1" id="KW-1133">Transmembrane helix</keyword>
<accession>A0A8A3S3K0</accession>
<feature type="transmembrane region" description="Helical" evidence="1">
    <location>
        <begin position="55"/>
        <end position="77"/>
    </location>
</feature>
<keyword evidence="3" id="KW-1185">Reference proteome</keyword>
<reference evidence="2" key="2">
    <citation type="submission" date="2019-02" db="EMBL/GenBank/DDBJ databases">
        <authorList>
            <person name="Chen S.-C."/>
            <person name="Chien H.-H."/>
            <person name="Lai M.-C."/>
        </authorList>
    </citation>
    <scope>NUCLEOTIDE SEQUENCE</scope>
    <source>
        <strain evidence="2">N2F9704</strain>
    </source>
</reference>
<sequence length="115" mass="12342">MYLFLGIIGLLAGITVFVAGTALEVSGAGAFAGGIVILVALINLAIGIGCFKGWGWVWTVAVLFAFINILIAFYNWWVAGHSMAGLTATLVSIIIPLIILWYLYRDNVKAFFGKT</sequence>
<proteinExistence type="predicted"/>
<gene>
    <name evidence="2" type="ORF">RJ40_03525</name>
</gene>
<feature type="transmembrane region" description="Helical" evidence="1">
    <location>
        <begin position="83"/>
        <end position="104"/>
    </location>
</feature>
<keyword evidence="1" id="KW-0472">Membrane</keyword>
<evidence type="ECO:0000313" key="3">
    <source>
        <dbReference type="Proteomes" id="UP001042704"/>
    </source>
</evidence>
<dbReference type="KEGG" id="maqe:RJ40_03525"/>
<reference evidence="2" key="1">
    <citation type="journal article" date="2001" name="Int. J. Syst. Evol. Microbiol.">
        <title>Methanofollis aquaemaris sp. nov., a methanogen isolated from an aquaculture fish pond.</title>
        <authorList>
            <person name="Lai M.C."/>
            <person name="Chen S.C."/>
        </authorList>
    </citation>
    <scope>NUCLEOTIDE SEQUENCE</scope>
    <source>
        <strain evidence="2">N2F9704</strain>
    </source>
</reference>
<feature type="transmembrane region" description="Helical" evidence="1">
    <location>
        <begin position="28"/>
        <end position="48"/>
    </location>
</feature>
<name>A0A8A3S3K0_9EURY</name>